<evidence type="ECO:0000256" key="2">
    <source>
        <dbReference type="ARBA" id="ARBA00009995"/>
    </source>
</evidence>
<dbReference type="FunFam" id="3.40.50.2000:FF:000038">
    <property type="entry name" value="UDP-GlucuronosylTransferase"/>
    <property type="match status" value="1"/>
</dbReference>
<evidence type="ECO:0000256" key="5">
    <source>
        <dbReference type="ARBA" id="ARBA00022679"/>
    </source>
</evidence>
<dbReference type="Gene3D" id="3.40.50.2000">
    <property type="entry name" value="Glycogen Phosphorylase B"/>
    <property type="match status" value="1"/>
</dbReference>
<dbReference type="GO" id="GO:0016020">
    <property type="term" value="C:membrane"/>
    <property type="evidence" value="ECO:0007669"/>
    <property type="project" value="UniProtKB-SubCell"/>
</dbReference>
<evidence type="ECO:0000256" key="9">
    <source>
        <dbReference type="ARBA" id="ARBA00023136"/>
    </source>
</evidence>
<keyword evidence="5" id="KW-0808">Transferase</keyword>
<organism evidence="11 12">
    <name type="scientific">Mesorhabditis spiculigera</name>
    <dbReference type="NCBI Taxonomy" id="96644"/>
    <lineage>
        <taxon>Eukaryota</taxon>
        <taxon>Metazoa</taxon>
        <taxon>Ecdysozoa</taxon>
        <taxon>Nematoda</taxon>
        <taxon>Chromadorea</taxon>
        <taxon>Rhabditida</taxon>
        <taxon>Rhabditina</taxon>
        <taxon>Rhabditomorpha</taxon>
        <taxon>Rhabditoidea</taxon>
        <taxon>Rhabditidae</taxon>
        <taxon>Mesorhabditinae</taxon>
        <taxon>Mesorhabditis</taxon>
    </lineage>
</organism>
<dbReference type="CDD" id="cd03784">
    <property type="entry name" value="GT1_Gtf-like"/>
    <property type="match status" value="1"/>
</dbReference>
<dbReference type="GO" id="GO:0015020">
    <property type="term" value="F:glucuronosyltransferase activity"/>
    <property type="evidence" value="ECO:0007669"/>
    <property type="project" value="UniProtKB-EC"/>
</dbReference>
<comment type="caution">
    <text evidence="11">The sequence shown here is derived from an EMBL/GenBank/DDBJ whole genome shotgun (WGS) entry which is preliminary data.</text>
</comment>
<dbReference type="EC" id="2.4.1.17" evidence="3"/>
<accession>A0AA36D2Z5</accession>
<dbReference type="EMBL" id="CATQJA010002659">
    <property type="protein sequence ID" value="CAJ0580147.1"/>
    <property type="molecule type" value="Genomic_DNA"/>
</dbReference>
<dbReference type="InterPro" id="IPR050271">
    <property type="entry name" value="UDP-glycosyltransferase"/>
</dbReference>
<name>A0AA36D2Z5_9BILA</name>
<evidence type="ECO:0000256" key="7">
    <source>
        <dbReference type="ARBA" id="ARBA00022729"/>
    </source>
</evidence>
<keyword evidence="6" id="KW-0812">Transmembrane</keyword>
<dbReference type="Pfam" id="PF00201">
    <property type="entry name" value="UDPGT"/>
    <property type="match status" value="1"/>
</dbReference>
<reference evidence="11" key="1">
    <citation type="submission" date="2023-06" db="EMBL/GenBank/DDBJ databases">
        <authorList>
            <person name="Delattre M."/>
        </authorList>
    </citation>
    <scope>NUCLEOTIDE SEQUENCE</scope>
    <source>
        <strain evidence="11">AF72</strain>
    </source>
</reference>
<keyword evidence="12" id="KW-1185">Reference proteome</keyword>
<feature type="non-terminal residue" evidence="11">
    <location>
        <position position="1"/>
    </location>
</feature>
<dbReference type="Proteomes" id="UP001177023">
    <property type="component" value="Unassembled WGS sequence"/>
</dbReference>
<comment type="subcellular location">
    <subcellularLocation>
        <location evidence="1">Membrane</location>
        <topology evidence="1">Single-pass membrane protein</topology>
    </subcellularLocation>
</comment>
<evidence type="ECO:0000256" key="8">
    <source>
        <dbReference type="ARBA" id="ARBA00022989"/>
    </source>
</evidence>
<protein>
    <recommendedName>
        <fullName evidence="3">glucuronosyltransferase</fullName>
        <ecNumber evidence="3">2.4.1.17</ecNumber>
    </recommendedName>
</protein>
<keyword evidence="8" id="KW-1133">Transmembrane helix</keyword>
<evidence type="ECO:0000256" key="4">
    <source>
        <dbReference type="ARBA" id="ARBA00022676"/>
    </source>
</evidence>
<proteinExistence type="inferred from homology"/>
<dbReference type="PANTHER" id="PTHR48043">
    <property type="entry name" value="EG:EG0003.4 PROTEIN-RELATED"/>
    <property type="match status" value="1"/>
</dbReference>
<evidence type="ECO:0000256" key="6">
    <source>
        <dbReference type="ARBA" id="ARBA00022692"/>
    </source>
</evidence>
<evidence type="ECO:0000313" key="11">
    <source>
        <dbReference type="EMBL" id="CAJ0580147.1"/>
    </source>
</evidence>
<gene>
    <name evidence="11" type="ORF">MSPICULIGERA_LOCUS18349</name>
</gene>
<evidence type="ECO:0000256" key="1">
    <source>
        <dbReference type="ARBA" id="ARBA00004167"/>
    </source>
</evidence>
<comment type="catalytic activity">
    <reaction evidence="10">
        <text>glucuronate acceptor + UDP-alpha-D-glucuronate = acceptor beta-D-glucuronoside + UDP + H(+)</text>
        <dbReference type="Rhea" id="RHEA:21032"/>
        <dbReference type="ChEBI" id="CHEBI:15378"/>
        <dbReference type="ChEBI" id="CHEBI:58052"/>
        <dbReference type="ChEBI" id="CHEBI:58223"/>
        <dbReference type="ChEBI" id="CHEBI:132367"/>
        <dbReference type="ChEBI" id="CHEBI:132368"/>
        <dbReference type="EC" id="2.4.1.17"/>
    </reaction>
</comment>
<evidence type="ECO:0000256" key="3">
    <source>
        <dbReference type="ARBA" id="ARBA00012544"/>
    </source>
</evidence>
<dbReference type="SUPFAM" id="SSF53756">
    <property type="entry name" value="UDP-Glycosyltransferase/glycogen phosphorylase"/>
    <property type="match status" value="1"/>
</dbReference>
<keyword evidence="7" id="KW-0732">Signal</keyword>
<keyword evidence="4" id="KW-0328">Glycosyltransferase</keyword>
<dbReference type="PANTHER" id="PTHR48043:SF23">
    <property type="entry name" value="UDP-GLUCURONOSYLTRANSFERASE"/>
    <property type="match status" value="1"/>
</dbReference>
<comment type="similarity">
    <text evidence="2">Belongs to the UDP-glycosyltransferase family.</text>
</comment>
<evidence type="ECO:0000313" key="12">
    <source>
        <dbReference type="Proteomes" id="UP001177023"/>
    </source>
</evidence>
<sequence>MRLIIFTFAILNYGNSLKILLYNSGFGHSHMRFMGSIADILLEAGHHVTEIRTTMDPGLKWEGISNSKDIHVYGPDAEVEALMMLVNMTQMLVRSCEHAVFETDLLEKLKTQDFDLGITEALDPCGLAIFHLLNLKTWVSASSSNLLEHQAVLLGVPLVPSYVPGPMGASSDRMTLFDRALNAVSMYFGSKVFVDIFAASTENFRKHLGKDFVDISSLIPKSALFFTNSQSLIDFPKPTLHKVIDVGGIHLKEGDAEKLDANWEKILKNRPKTVLISFGSAVKSWRMPESFKKAIIQAVKEIPDVQFIWKYEKDDLTAWGLPENLHLSKWTPQNALLADPRLSLFITHGGLGSTTEIAYSGTPAIVIPLFADQHRNAQVLLRHGATEKMNRFDLSSSEKIKATIRKFLDDPSYDRKAKDLATMLKNAPFKPKELLLRNIEFVGRYGALPQLDPYGRHLSFVEYYLLDIIGILRFLVPTMIQEAL</sequence>
<dbReference type="InterPro" id="IPR002213">
    <property type="entry name" value="UDP_glucos_trans"/>
</dbReference>
<keyword evidence="9" id="KW-0472">Membrane</keyword>
<dbReference type="AlphaFoldDB" id="A0AA36D2Z5"/>
<evidence type="ECO:0000256" key="10">
    <source>
        <dbReference type="ARBA" id="ARBA00047475"/>
    </source>
</evidence>